<evidence type="ECO:0000256" key="3">
    <source>
        <dbReference type="ARBA" id="ARBA00022741"/>
    </source>
</evidence>
<evidence type="ECO:0000256" key="7">
    <source>
        <dbReference type="SAM" id="Phobius"/>
    </source>
</evidence>
<dbReference type="SUPFAM" id="SSF90123">
    <property type="entry name" value="ABC transporter transmembrane region"/>
    <property type="match status" value="1"/>
</dbReference>
<dbReference type="GO" id="GO:0140359">
    <property type="term" value="F:ABC-type transporter activity"/>
    <property type="evidence" value="ECO:0007669"/>
    <property type="project" value="InterPro"/>
</dbReference>
<feature type="transmembrane region" description="Helical" evidence="7">
    <location>
        <begin position="143"/>
        <end position="169"/>
    </location>
</feature>
<evidence type="ECO:0000256" key="2">
    <source>
        <dbReference type="ARBA" id="ARBA00022692"/>
    </source>
</evidence>
<keyword evidence="5 7" id="KW-1133">Transmembrane helix</keyword>
<evidence type="ECO:0000256" key="1">
    <source>
        <dbReference type="ARBA" id="ARBA00004651"/>
    </source>
</evidence>
<evidence type="ECO:0000313" key="11">
    <source>
        <dbReference type="Proteomes" id="UP000287352"/>
    </source>
</evidence>
<evidence type="ECO:0000259" key="9">
    <source>
        <dbReference type="PROSITE" id="PS50929"/>
    </source>
</evidence>
<dbReference type="GO" id="GO:0016887">
    <property type="term" value="F:ATP hydrolysis activity"/>
    <property type="evidence" value="ECO:0007669"/>
    <property type="project" value="InterPro"/>
</dbReference>
<keyword evidence="11" id="KW-1185">Reference proteome</keyword>
<feature type="domain" description="ABC transmembrane type-1" evidence="9">
    <location>
        <begin position="38"/>
        <end position="318"/>
    </location>
</feature>
<feature type="transmembrane region" description="Helical" evidence="7">
    <location>
        <begin position="71"/>
        <end position="90"/>
    </location>
</feature>
<dbReference type="CDD" id="cd07346">
    <property type="entry name" value="ABC_6TM_exporters"/>
    <property type="match status" value="1"/>
</dbReference>
<dbReference type="GO" id="GO:0005524">
    <property type="term" value="F:ATP binding"/>
    <property type="evidence" value="ECO:0007669"/>
    <property type="project" value="UniProtKB-KW"/>
</dbReference>
<dbReference type="RefSeq" id="WP_126583321.1">
    <property type="nucleotide sequence ID" value="NZ_BIFR01000002.1"/>
</dbReference>
<dbReference type="InterPro" id="IPR003593">
    <property type="entry name" value="AAA+_ATPase"/>
</dbReference>
<gene>
    <name evidence="10" type="ORF">KTT_57780</name>
</gene>
<dbReference type="CDD" id="cd03228">
    <property type="entry name" value="ABCC_MRP_Like"/>
    <property type="match status" value="1"/>
</dbReference>
<dbReference type="AlphaFoldDB" id="A0A402A9W6"/>
<dbReference type="GO" id="GO:0005886">
    <property type="term" value="C:plasma membrane"/>
    <property type="evidence" value="ECO:0007669"/>
    <property type="project" value="UniProtKB-SubCell"/>
</dbReference>
<dbReference type="PROSITE" id="PS50893">
    <property type="entry name" value="ABC_TRANSPORTER_2"/>
    <property type="match status" value="1"/>
</dbReference>
<dbReference type="PROSITE" id="PS50929">
    <property type="entry name" value="ABC_TM1F"/>
    <property type="match status" value="1"/>
</dbReference>
<dbReference type="InterPro" id="IPR003439">
    <property type="entry name" value="ABC_transporter-like_ATP-bd"/>
</dbReference>
<evidence type="ECO:0000256" key="4">
    <source>
        <dbReference type="ARBA" id="ARBA00022840"/>
    </source>
</evidence>
<evidence type="ECO:0000256" key="5">
    <source>
        <dbReference type="ARBA" id="ARBA00022989"/>
    </source>
</evidence>
<keyword evidence="2 7" id="KW-0812">Transmembrane</keyword>
<proteinExistence type="predicted"/>
<keyword evidence="4" id="KW-0067">ATP-binding</keyword>
<evidence type="ECO:0000259" key="8">
    <source>
        <dbReference type="PROSITE" id="PS50893"/>
    </source>
</evidence>
<dbReference type="SUPFAM" id="SSF52540">
    <property type="entry name" value="P-loop containing nucleoside triphosphate hydrolases"/>
    <property type="match status" value="1"/>
</dbReference>
<dbReference type="Pfam" id="PF00005">
    <property type="entry name" value="ABC_tran"/>
    <property type="match status" value="1"/>
</dbReference>
<dbReference type="OrthoDB" id="9769115at2"/>
<dbReference type="InterPro" id="IPR027417">
    <property type="entry name" value="P-loop_NTPase"/>
</dbReference>
<sequence length="619" mass="68689">MKQQTDTMPIAPSRPWYSLWQLIRYQFGIITFNSLLPFLAQGSVLVMGLFQQSFFNSLSTADKAQHFTFIPLLWSLLAGYLAANVIQFGILATSNIANTYTSFVLISLLQRNVFDRVLKRPGARAVPMATGAAVSSFRDDPQFIVDFIGILVGLMSQLFFSITAFLILLQVNATVTLVVFLPLIGIIALAESFRSRVKTYRKASREATGALTGAISEMFGAVQAIQVAGAEKRVVKHFEKLNAKRMQVVLKEAILMSVTNALFYGATPICTGIMLIVASLSLRTHPLQAGDIVLFNTYLGSATGLVQMIGRTRMQFIQIHVSFERLMKLLQGAPAEQLVAHHPLYLHKNEPPAIEFQFRTQEHKLTELSVRNVSYHFSDTGRGIDDISLTLQPGTLTVLTGRIGSGKTTCVQTLLGLLTKERGEIFWNGEEVSDPASFFVPPRSAYTAQIPHLFSETLKENILLGLPEEKADLPGSVRMAVMERDLETLEKGLDTLIGNRGVKLSGGQAQRTAAARMLVRNAELLVFDDLSSALDVETERILWEQLFQNQKEQHTYLVVSHRRSVLQRADQIIVLKDGRIDSQGTLSYLLNTSEEMRKLWRGDFGEPATAPEIEPVPAS</sequence>
<feature type="domain" description="ABC transporter" evidence="8">
    <location>
        <begin position="368"/>
        <end position="602"/>
    </location>
</feature>
<comment type="caution">
    <text evidence="10">The sequence shown here is derived from an EMBL/GenBank/DDBJ whole genome shotgun (WGS) entry which is preliminary data.</text>
</comment>
<dbReference type="EMBL" id="BIFR01000002">
    <property type="protein sequence ID" value="GCE15919.1"/>
    <property type="molecule type" value="Genomic_DNA"/>
</dbReference>
<dbReference type="InterPro" id="IPR039421">
    <property type="entry name" value="Type_1_exporter"/>
</dbReference>
<organism evidence="10 11">
    <name type="scientific">Tengunoibacter tsumagoiensis</name>
    <dbReference type="NCBI Taxonomy" id="2014871"/>
    <lineage>
        <taxon>Bacteria</taxon>
        <taxon>Bacillati</taxon>
        <taxon>Chloroflexota</taxon>
        <taxon>Ktedonobacteria</taxon>
        <taxon>Ktedonobacterales</taxon>
        <taxon>Dictyobacteraceae</taxon>
        <taxon>Tengunoibacter</taxon>
    </lineage>
</organism>
<dbReference type="PANTHER" id="PTHR24221">
    <property type="entry name" value="ATP-BINDING CASSETTE SUB-FAMILY B"/>
    <property type="match status" value="1"/>
</dbReference>
<dbReference type="InterPro" id="IPR011527">
    <property type="entry name" value="ABC1_TM_dom"/>
</dbReference>
<feature type="transmembrane region" description="Helical" evidence="7">
    <location>
        <begin position="175"/>
        <end position="193"/>
    </location>
</feature>
<dbReference type="SMART" id="SM00382">
    <property type="entry name" value="AAA"/>
    <property type="match status" value="1"/>
</dbReference>
<dbReference type="Gene3D" id="1.20.1560.10">
    <property type="entry name" value="ABC transporter type 1, transmembrane domain"/>
    <property type="match status" value="1"/>
</dbReference>
<dbReference type="PANTHER" id="PTHR24221:SF423">
    <property type="entry name" value="ABC TRANSPORTER"/>
    <property type="match status" value="1"/>
</dbReference>
<reference evidence="11" key="1">
    <citation type="submission" date="2018-12" db="EMBL/GenBank/DDBJ databases">
        <title>Tengunoibacter tsumagoiensis gen. nov., sp. nov., Dictyobacter kobayashii sp. nov., D. alpinus sp. nov., and D. joshuensis sp. nov. and description of Dictyobacteraceae fam. nov. within the order Ktedonobacterales isolated from Tengu-no-mugimeshi.</title>
        <authorList>
            <person name="Wang C.M."/>
            <person name="Zheng Y."/>
            <person name="Sakai Y."/>
            <person name="Toyoda A."/>
            <person name="Minakuchi Y."/>
            <person name="Abe K."/>
            <person name="Yokota A."/>
            <person name="Yabe S."/>
        </authorList>
    </citation>
    <scope>NUCLEOTIDE SEQUENCE [LARGE SCALE GENOMIC DNA]</scope>
    <source>
        <strain evidence="11">Uno3</strain>
    </source>
</reference>
<dbReference type="InterPro" id="IPR036640">
    <property type="entry name" value="ABC1_TM_sf"/>
</dbReference>
<comment type="subcellular location">
    <subcellularLocation>
        <location evidence="1">Cell membrane</location>
        <topology evidence="1">Multi-pass membrane protein</topology>
    </subcellularLocation>
</comment>
<evidence type="ECO:0000256" key="6">
    <source>
        <dbReference type="ARBA" id="ARBA00023136"/>
    </source>
</evidence>
<dbReference type="Gene3D" id="3.40.50.300">
    <property type="entry name" value="P-loop containing nucleotide triphosphate hydrolases"/>
    <property type="match status" value="1"/>
</dbReference>
<feature type="transmembrane region" description="Helical" evidence="7">
    <location>
        <begin position="25"/>
        <end position="50"/>
    </location>
</feature>
<feature type="transmembrane region" description="Helical" evidence="7">
    <location>
        <begin position="254"/>
        <end position="280"/>
    </location>
</feature>
<evidence type="ECO:0000313" key="10">
    <source>
        <dbReference type="EMBL" id="GCE15919.1"/>
    </source>
</evidence>
<dbReference type="Proteomes" id="UP000287352">
    <property type="component" value="Unassembled WGS sequence"/>
</dbReference>
<accession>A0A402A9W6</accession>
<name>A0A402A9W6_9CHLR</name>
<keyword evidence="3" id="KW-0547">Nucleotide-binding</keyword>
<dbReference type="Pfam" id="PF00664">
    <property type="entry name" value="ABC_membrane"/>
    <property type="match status" value="1"/>
</dbReference>
<keyword evidence="6 7" id="KW-0472">Membrane</keyword>
<protein>
    <submittedName>
        <fullName evidence="10">HlyB/MsbA family ABC transporter</fullName>
    </submittedName>
</protein>